<keyword evidence="3" id="KW-0963">Cytoplasm</keyword>
<dbReference type="GO" id="GO:0003779">
    <property type="term" value="F:actin binding"/>
    <property type="evidence" value="ECO:0007669"/>
    <property type="project" value="UniProtKB-KW"/>
</dbReference>
<evidence type="ECO:0000256" key="4">
    <source>
        <dbReference type="ARBA" id="ARBA00022574"/>
    </source>
</evidence>
<protein>
    <recommendedName>
        <fullName evidence="9">Coronin</fullName>
    </recommendedName>
</protein>
<evidence type="ECO:0000313" key="12">
    <source>
        <dbReference type="EMBL" id="KAK9393030.1"/>
    </source>
</evidence>
<dbReference type="InterPro" id="IPR001680">
    <property type="entry name" value="WD40_rpt"/>
</dbReference>
<evidence type="ECO:0000256" key="1">
    <source>
        <dbReference type="ARBA" id="ARBA00004496"/>
    </source>
</evidence>
<dbReference type="PROSITE" id="PS50294">
    <property type="entry name" value="WD_REPEATS_REGION"/>
    <property type="match status" value="1"/>
</dbReference>
<dbReference type="AlphaFoldDB" id="A0AAW1ATL2"/>
<dbReference type="EMBL" id="JAOTOJ010000014">
    <property type="protein sequence ID" value="KAK9393030.1"/>
    <property type="molecule type" value="Genomic_DNA"/>
</dbReference>
<evidence type="ECO:0000256" key="5">
    <source>
        <dbReference type="ARBA" id="ARBA00022737"/>
    </source>
</evidence>
<keyword evidence="6" id="KW-0009">Actin-binding</keyword>
<dbReference type="SUPFAM" id="SSF50978">
    <property type="entry name" value="WD40 repeat-like"/>
    <property type="match status" value="1"/>
</dbReference>
<keyword evidence="4 8" id="KW-0853">WD repeat</keyword>
<keyword evidence="13" id="KW-1185">Reference proteome</keyword>
<reference evidence="12 13" key="1">
    <citation type="journal article" date="2024" name="Proc. Natl. Acad. Sci. U.S.A.">
        <title>The genetic regulatory architecture and epigenomic basis for age-related changes in rattlesnake venom.</title>
        <authorList>
            <person name="Hogan M.P."/>
            <person name="Holding M.L."/>
            <person name="Nystrom G.S."/>
            <person name="Colston T.J."/>
            <person name="Bartlett D.A."/>
            <person name="Mason A.J."/>
            <person name="Ellsworth S.A."/>
            <person name="Rautsaw R.M."/>
            <person name="Lawrence K.C."/>
            <person name="Strickland J.L."/>
            <person name="He B."/>
            <person name="Fraser P."/>
            <person name="Margres M.J."/>
            <person name="Gilbert D.M."/>
            <person name="Gibbs H.L."/>
            <person name="Parkinson C.L."/>
            <person name="Rokyta D.R."/>
        </authorList>
    </citation>
    <scope>NUCLEOTIDE SEQUENCE [LARGE SCALE GENOMIC DNA]</scope>
    <source>
        <strain evidence="12">DRR0105</strain>
    </source>
</reference>
<dbReference type="Pfam" id="PF00400">
    <property type="entry name" value="WD40"/>
    <property type="match status" value="2"/>
</dbReference>
<evidence type="ECO:0000256" key="10">
    <source>
        <dbReference type="SAM" id="MobiDB-lite"/>
    </source>
</evidence>
<dbReference type="PANTHER" id="PTHR10856:SF20">
    <property type="entry name" value="CORONIN-7"/>
    <property type="match status" value="1"/>
</dbReference>
<dbReference type="Proteomes" id="UP001474421">
    <property type="component" value="Unassembled WGS sequence"/>
</dbReference>
<comment type="subcellular location">
    <subcellularLocation>
        <location evidence="1">Cytoplasm</location>
    </subcellularLocation>
</comment>
<dbReference type="SMART" id="SM00320">
    <property type="entry name" value="WD40"/>
    <property type="match status" value="3"/>
</dbReference>
<evidence type="ECO:0000256" key="2">
    <source>
        <dbReference type="ARBA" id="ARBA00009482"/>
    </source>
</evidence>
<dbReference type="SMART" id="SM01166">
    <property type="entry name" value="DUF1899"/>
    <property type="match status" value="1"/>
</dbReference>
<evidence type="ECO:0000256" key="9">
    <source>
        <dbReference type="RuleBase" id="RU280818"/>
    </source>
</evidence>
<accession>A0AAW1ATL2</accession>
<dbReference type="InterPro" id="IPR036322">
    <property type="entry name" value="WD40_repeat_dom_sf"/>
</dbReference>
<proteinExistence type="inferred from homology"/>
<dbReference type="InterPro" id="IPR015048">
    <property type="entry name" value="DUF1899"/>
</dbReference>
<dbReference type="PROSITE" id="PS50082">
    <property type="entry name" value="WD_REPEATS_2"/>
    <property type="match status" value="3"/>
</dbReference>
<feature type="repeat" description="WD" evidence="8">
    <location>
        <begin position="119"/>
        <end position="160"/>
    </location>
</feature>
<dbReference type="GO" id="GO:0005737">
    <property type="term" value="C:cytoplasm"/>
    <property type="evidence" value="ECO:0007669"/>
    <property type="project" value="UniProtKB-SubCell"/>
</dbReference>
<feature type="repeat" description="WD" evidence="8">
    <location>
        <begin position="161"/>
        <end position="193"/>
    </location>
</feature>
<dbReference type="InterPro" id="IPR015505">
    <property type="entry name" value="Coronin"/>
</dbReference>
<dbReference type="Pfam" id="PF08953">
    <property type="entry name" value="DUF1899"/>
    <property type="match status" value="1"/>
</dbReference>
<comment type="function">
    <text evidence="7">F-actin regulator involved in anterograde Golgi to endosome transport: upon ubiquitination via 'Lys-33'-linked ubiquitin chains by the BCR(KLHL20) E3 ubiquitin ligase complex, interacts with EPS15 and localizes to the trans-Golgi network, where it promotes actin polymerization, thereby facilitating post-Golgi trafficking. May play a role in the maintenance of the Golgi apparatus morphology.</text>
</comment>
<sequence>MSRFRVSKFRHVEAKVARKEAWIGDLQSSCPSGNPRIKANSLWIAFSTDLAGVLGTVALESPKGIKTVVSHLHCHSDVVTDFDFSPFDQQLLATGSADKAVKVWRLLEANLSASPHVMLGPHGSQVEVLLFHPTADGVLASAAGKAVKIWDVEQQQILIELEPHLNQVQSLAWKPDGSLLGTSCRDKRLHIFDPRAKPVACQTVLAHTGGKEARLLWVNTEGFFLSVGSNQMMEREVCLWDSRRLSSSLASVTLDASPSRGTEGLAEASAAKPYIGGRRVSPFPSLGDSGGWRAPSSPPSKPGGAGQDPWCLPDPVAAAAGLGGERSWLDQRPARQRQLCKHHSGLAGAELRLTLPKGGLPVRGHSGLAGLELGGCRAFSLVHVGLKGFSQAWSQLAPSLLLCLAGQRSAQESVRLSLFLSGFKAPPDYACRALCG</sequence>
<feature type="repeat" description="WD" evidence="8">
    <location>
        <begin position="72"/>
        <end position="114"/>
    </location>
</feature>
<comment type="similarity">
    <text evidence="2 9">Belongs to the WD repeat coronin family.</text>
</comment>
<organism evidence="12 13">
    <name type="scientific">Crotalus adamanteus</name>
    <name type="common">Eastern diamondback rattlesnake</name>
    <dbReference type="NCBI Taxonomy" id="8729"/>
    <lineage>
        <taxon>Eukaryota</taxon>
        <taxon>Metazoa</taxon>
        <taxon>Chordata</taxon>
        <taxon>Craniata</taxon>
        <taxon>Vertebrata</taxon>
        <taxon>Euteleostomi</taxon>
        <taxon>Lepidosauria</taxon>
        <taxon>Squamata</taxon>
        <taxon>Bifurcata</taxon>
        <taxon>Unidentata</taxon>
        <taxon>Episquamata</taxon>
        <taxon>Toxicofera</taxon>
        <taxon>Serpentes</taxon>
        <taxon>Colubroidea</taxon>
        <taxon>Viperidae</taxon>
        <taxon>Crotalinae</taxon>
        <taxon>Crotalus</taxon>
    </lineage>
</organism>
<dbReference type="InterPro" id="IPR015943">
    <property type="entry name" value="WD40/YVTN_repeat-like_dom_sf"/>
</dbReference>
<evidence type="ECO:0000256" key="8">
    <source>
        <dbReference type="PROSITE-ProRule" id="PRU00221"/>
    </source>
</evidence>
<evidence type="ECO:0000256" key="6">
    <source>
        <dbReference type="ARBA" id="ARBA00023203"/>
    </source>
</evidence>
<feature type="domain" description="DUF1899" evidence="11">
    <location>
        <begin position="3"/>
        <end position="63"/>
    </location>
</feature>
<name>A0AAW1ATL2_CROAD</name>
<evidence type="ECO:0000256" key="3">
    <source>
        <dbReference type="ARBA" id="ARBA00022490"/>
    </source>
</evidence>
<evidence type="ECO:0000256" key="7">
    <source>
        <dbReference type="ARBA" id="ARBA00024838"/>
    </source>
</evidence>
<keyword evidence="5 9" id="KW-0677">Repeat</keyword>
<gene>
    <name evidence="12" type="ORF">NXF25_016292</name>
</gene>
<evidence type="ECO:0000313" key="13">
    <source>
        <dbReference type="Proteomes" id="UP001474421"/>
    </source>
</evidence>
<evidence type="ECO:0000259" key="11">
    <source>
        <dbReference type="SMART" id="SM01166"/>
    </source>
</evidence>
<dbReference type="PANTHER" id="PTHR10856">
    <property type="entry name" value="CORONIN"/>
    <property type="match status" value="1"/>
</dbReference>
<dbReference type="Gene3D" id="2.130.10.10">
    <property type="entry name" value="YVTN repeat-like/Quinoprotein amine dehydrogenase"/>
    <property type="match status" value="1"/>
</dbReference>
<comment type="caution">
    <text evidence="12">The sequence shown here is derived from an EMBL/GenBank/DDBJ whole genome shotgun (WGS) entry which is preliminary data.</text>
</comment>
<feature type="region of interest" description="Disordered" evidence="10">
    <location>
        <begin position="286"/>
        <end position="310"/>
    </location>
</feature>